<feature type="domain" description="TonB-dependent receptor-like beta-barrel" evidence="13">
    <location>
        <begin position="327"/>
        <end position="719"/>
    </location>
</feature>
<dbReference type="AlphaFoldDB" id="A0A5E4SWN6"/>
<evidence type="ECO:0000256" key="9">
    <source>
        <dbReference type="ARBA" id="ARBA00023237"/>
    </source>
</evidence>
<evidence type="ECO:0000256" key="11">
    <source>
        <dbReference type="RuleBase" id="RU003357"/>
    </source>
</evidence>
<evidence type="ECO:0000256" key="8">
    <source>
        <dbReference type="ARBA" id="ARBA00023170"/>
    </source>
</evidence>
<evidence type="ECO:0000313" key="16">
    <source>
        <dbReference type="Proteomes" id="UP000366945"/>
    </source>
</evidence>
<dbReference type="GO" id="GO:0015344">
    <property type="term" value="F:siderophore uptake transmembrane transporter activity"/>
    <property type="evidence" value="ECO:0007669"/>
    <property type="project" value="TreeGrafter"/>
</dbReference>
<comment type="similarity">
    <text evidence="2 10 11">Belongs to the TonB-dependent receptor family.</text>
</comment>
<dbReference type="PANTHER" id="PTHR32552:SF82">
    <property type="entry name" value="FCUA PROTEIN"/>
    <property type="match status" value="1"/>
</dbReference>
<comment type="subcellular location">
    <subcellularLocation>
        <location evidence="1 10">Cell outer membrane</location>
        <topology evidence="1 10">Multi-pass membrane protein</topology>
    </subcellularLocation>
</comment>
<keyword evidence="9 10" id="KW-0998">Cell outer membrane</keyword>
<dbReference type="SUPFAM" id="SSF56935">
    <property type="entry name" value="Porins"/>
    <property type="match status" value="1"/>
</dbReference>
<name>A0A5E4SWN6_9BURK</name>
<dbReference type="GO" id="GO:0015891">
    <property type="term" value="P:siderophore transport"/>
    <property type="evidence" value="ECO:0007669"/>
    <property type="project" value="InterPro"/>
</dbReference>
<protein>
    <submittedName>
        <fullName evidence="15">Ferrichrome receptor FcuA</fullName>
    </submittedName>
</protein>
<dbReference type="InterPro" id="IPR000531">
    <property type="entry name" value="Beta-barrel_TonB"/>
</dbReference>
<dbReference type="EMBL" id="CABPSK010000001">
    <property type="protein sequence ID" value="VVD78858.1"/>
    <property type="molecule type" value="Genomic_DNA"/>
</dbReference>
<proteinExistence type="inferred from homology"/>
<evidence type="ECO:0000256" key="2">
    <source>
        <dbReference type="ARBA" id="ARBA00009810"/>
    </source>
</evidence>
<reference evidence="15 16" key="1">
    <citation type="submission" date="2019-08" db="EMBL/GenBank/DDBJ databases">
        <authorList>
            <person name="Peeters C."/>
        </authorList>
    </citation>
    <scope>NUCLEOTIDE SEQUENCE [LARGE SCALE GENOMIC DNA]</scope>
    <source>
        <strain evidence="15 16">LMG 31114</strain>
    </source>
</reference>
<keyword evidence="3 10" id="KW-0813">Transport</keyword>
<dbReference type="InterPro" id="IPR037066">
    <property type="entry name" value="Plug_dom_sf"/>
</dbReference>
<dbReference type="Pfam" id="PF07715">
    <property type="entry name" value="Plug"/>
    <property type="match status" value="1"/>
</dbReference>
<dbReference type="Gene3D" id="2.40.170.20">
    <property type="entry name" value="TonB-dependent receptor, beta-barrel domain"/>
    <property type="match status" value="1"/>
</dbReference>
<gene>
    <name evidence="15" type="primary">fcuA_1</name>
    <name evidence="15" type="ORF">PPN31114_01020</name>
</gene>
<dbReference type="InterPro" id="IPR039426">
    <property type="entry name" value="TonB-dep_rcpt-like"/>
</dbReference>
<evidence type="ECO:0000256" key="4">
    <source>
        <dbReference type="ARBA" id="ARBA00022452"/>
    </source>
</evidence>
<keyword evidence="8 15" id="KW-0675">Receptor</keyword>
<evidence type="ECO:0000256" key="3">
    <source>
        <dbReference type="ARBA" id="ARBA00022448"/>
    </source>
</evidence>
<evidence type="ECO:0000256" key="1">
    <source>
        <dbReference type="ARBA" id="ARBA00004571"/>
    </source>
</evidence>
<dbReference type="PANTHER" id="PTHR32552">
    <property type="entry name" value="FERRICHROME IRON RECEPTOR-RELATED"/>
    <property type="match status" value="1"/>
</dbReference>
<evidence type="ECO:0000259" key="14">
    <source>
        <dbReference type="Pfam" id="PF07715"/>
    </source>
</evidence>
<dbReference type="InterPro" id="IPR012910">
    <property type="entry name" value="Plug_dom"/>
</dbReference>
<dbReference type="Proteomes" id="UP000366945">
    <property type="component" value="Unassembled WGS sequence"/>
</dbReference>
<dbReference type="Gene3D" id="2.170.130.10">
    <property type="entry name" value="TonB-dependent receptor, plug domain"/>
    <property type="match status" value="1"/>
</dbReference>
<dbReference type="Pfam" id="PF00593">
    <property type="entry name" value="TonB_dep_Rec_b-barrel"/>
    <property type="match status" value="1"/>
</dbReference>
<keyword evidence="16" id="KW-1185">Reference proteome</keyword>
<dbReference type="CDD" id="cd01347">
    <property type="entry name" value="ligand_gated_channel"/>
    <property type="match status" value="1"/>
</dbReference>
<feature type="domain" description="TonB-dependent receptor plug" evidence="14">
    <location>
        <begin position="109"/>
        <end position="208"/>
    </location>
</feature>
<accession>A0A5E4SWN6</accession>
<dbReference type="InterPro" id="IPR036942">
    <property type="entry name" value="Beta-barrel_TonB_sf"/>
</dbReference>
<sequence length="749" mass="81979">MQQTRSVTARGLARAEVSRRALSRTSPRASLIARATFALIATYAALAASQAYAQSATTATPAATGTTSTAQEPTAQLATTTVVGDRSNDTDPLSVKNVTSGALGTRKAVDTPFSTTTVTNEQAQDLMATSINDVFKYDPSVAQVISSATGENAVFSVRGLAIDMLNGIKVDGQSFPVWDADLALEPFEKVELLKGAGGFMYGFATPGGMLNYVMKRPTDDPYQSVTVGYTSANIWAGKIDVGGRFGPDNQFGYRMNVVNEEGNSSEANQHIRRKGASLALDWRITPDLTWSADVMYQDRKSTGTIFGLGFYGVTQIPSAKSVKDLSQPQNWYETEFLSVGTGLDYRISDDWRASVKFRFAKENRYNFDSFIAVNDNAGNYTNTLYAALTRYYYQNYDAMLQGKVDTWGVKHDVVVGASYMNQWKDYDAGEGWQNGYNLGNGNLFSTTLLTNAQAGISADLYRAGRITQAAIYASDTVHITSRLSVLLGARYTQYHDWSYNIDGSQSANYSANPVSPTIALMYKTDANSTAYVSYVESLEEGASADNRYANSGTTYGPLKSKQWEVGFKTDNRNWGANIAVFQLRRGYSYADSNNNLVQNGIMRFQGLDASAWVKPVNDWRLMGGVLLMNSKAVDIDDPSVNGKRVYGAAKFIGTGRIEYNPSYLRELTVAFGGKYVGGMAVDAANTQFIPGYTTFDLSAKYQTRISGKDVVFRAGINNLFDRKYWTEAWGGFLFLGATRTFVANATIQF</sequence>
<evidence type="ECO:0000256" key="7">
    <source>
        <dbReference type="ARBA" id="ARBA00023136"/>
    </source>
</evidence>
<feature type="region of interest" description="Disordered" evidence="12">
    <location>
        <begin position="63"/>
        <end position="94"/>
    </location>
</feature>
<evidence type="ECO:0000256" key="6">
    <source>
        <dbReference type="ARBA" id="ARBA00023077"/>
    </source>
</evidence>
<dbReference type="PROSITE" id="PS52016">
    <property type="entry name" value="TONB_DEPENDENT_REC_3"/>
    <property type="match status" value="1"/>
</dbReference>
<feature type="region of interest" description="Disordered" evidence="12">
    <location>
        <begin position="1"/>
        <end position="25"/>
    </location>
</feature>
<evidence type="ECO:0000259" key="13">
    <source>
        <dbReference type="Pfam" id="PF00593"/>
    </source>
</evidence>
<keyword evidence="5 10" id="KW-0812">Transmembrane</keyword>
<feature type="compositionally biased region" description="Polar residues" evidence="12">
    <location>
        <begin position="72"/>
        <end position="82"/>
    </location>
</feature>
<keyword evidence="4 10" id="KW-1134">Transmembrane beta strand</keyword>
<keyword evidence="7 10" id="KW-0472">Membrane</keyword>
<evidence type="ECO:0000256" key="12">
    <source>
        <dbReference type="SAM" id="MobiDB-lite"/>
    </source>
</evidence>
<dbReference type="GO" id="GO:0038023">
    <property type="term" value="F:signaling receptor activity"/>
    <property type="evidence" value="ECO:0007669"/>
    <property type="project" value="InterPro"/>
</dbReference>
<organism evidence="15 16">
    <name type="scientific">Pandoraea pneumonica</name>
    <dbReference type="NCBI Taxonomy" id="2508299"/>
    <lineage>
        <taxon>Bacteria</taxon>
        <taxon>Pseudomonadati</taxon>
        <taxon>Pseudomonadota</taxon>
        <taxon>Betaproteobacteria</taxon>
        <taxon>Burkholderiales</taxon>
        <taxon>Burkholderiaceae</taxon>
        <taxon>Pandoraea</taxon>
    </lineage>
</organism>
<dbReference type="GeneID" id="300403076"/>
<keyword evidence="6 11" id="KW-0798">TonB box</keyword>
<dbReference type="InterPro" id="IPR010105">
    <property type="entry name" value="TonB_sidphr_rcpt"/>
</dbReference>
<dbReference type="NCBIfam" id="TIGR01783">
    <property type="entry name" value="TonB-siderophor"/>
    <property type="match status" value="1"/>
</dbReference>
<dbReference type="GO" id="GO:0009279">
    <property type="term" value="C:cell outer membrane"/>
    <property type="evidence" value="ECO:0007669"/>
    <property type="project" value="UniProtKB-SubCell"/>
</dbReference>
<evidence type="ECO:0000313" key="15">
    <source>
        <dbReference type="EMBL" id="VVD78858.1"/>
    </source>
</evidence>
<dbReference type="RefSeq" id="WP_150678356.1">
    <property type="nucleotide sequence ID" value="NZ_CABPSK010000001.1"/>
</dbReference>
<evidence type="ECO:0000256" key="5">
    <source>
        <dbReference type="ARBA" id="ARBA00022692"/>
    </source>
</evidence>
<evidence type="ECO:0000256" key="10">
    <source>
        <dbReference type="PROSITE-ProRule" id="PRU01360"/>
    </source>
</evidence>
<dbReference type="OrthoDB" id="8732650at2"/>